<keyword evidence="2" id="KW-0808">Transferase</keyword>
<keyword evidence="4" id="KW-0812">Transmembrane</keyword>
<dbReference type="GO" id="GO:0036149">
    <property type="term" value="P:phosphatidylinositol acyl-chain remodeling"/>
    <property type="evidence" value="ECO:0007669"/>
    <property type="project" value="TreeGrafter"/>
</dbReference>
<dbReference type="Proteomes" id="UP000492821">
    <property type="component" value="Unassembled WGS sequence"/>
</dbReference>
<dbReference type="SUPFAM" id="SSF69593">
    <property type="entry name" value="Glycerol-3-phosphate (1)-acyltransferase"/>
    <property type="match status" value="1"/>
</dbReference>
<dbReference type="SMART" id="SM00563">
    <property type="entry name" value="PlsC"/>
    <property type="match status" value="1"/>
</dbReference>
<dbReference type="GO" id="GO:0005783">
    <property type="term" value="C:endoplasmic reticulum"/>
    <property type="evidence" value="ECO:0007669"/>
    <property type="project" value="TreeGrafter"/>
</dbReference>
<dbReference type="CDD" id="cd07990">
    <property type="entry name" value="LPLAT_LCLAT1-like"/>
    <property type="match status" value="1"/>
</dbReference>
<accession>A0A7E4VHW4</accession>
<dbReference type="Pfam" id="PF01553">
    <property type="entry name" value="Acyltransferase"/>
    <property type="match status" value="1"/>
</dbReference>
<dbReference type="WBParaSite" id="Pan_g21333.t1">
    <property type="protein sequence ID" value="Pan_g21333.t1"/>
    <property type="gene ID" value="Pan_g21333"/>
</dbReference>
<evidence type="ECO:0000313" key="6">
    <source>
        <dbReference type="Proteomes" id="UP000492821"/>
    </source>
</evidence>
<dbReference type="InterPro" id="IPR002123">
    <property type="entry name" value="Plipid/glycerol_acylTrfase"/>
</dbReference>
<keyword evidence="6" id="KW-1185">Reference proteome</keyword>
<keyword evidence="4" id="KW-0472">Membrane</keyword>
<dbReference type="Pfam" id="PF16076">
    <property type="entry name" value="Acyltransf_C"/>
    <property type="match status" value="1"/>
</dbReference>
<dbReference type="AlphaFoldDB" id="A0A7E4VHW4"/>
<dbReference type="GO" id="GO:0016746">
    <property type="term" value="F:acyltransferase activity"/>
    <property type="evidence" value="ECO:0007669"/>
    <property type="project" value="UniProtKB-KW"/>
</dbReference>
<feature type="transmembrane region" description="Helical" evidence="4">
    <location>
        <begin position="83"/>
        <end position="105"/>
    </location>
</feature>
<evidence type="ECO:0000256" key="2">
    <source>
        <dbReference type="ARBA" id="ARBA00022679"/>
    </source>
</evidence>
<name>A0A7E4VHW4_PANRE</name>
<feature type="transmembrane region" description="Helical" evidence="4">
    <location>
        <begin position="372"/>
        <end position="391"/>
    </location>
</feature>
<evidence type="ECO:0000256" key="4">
    <source>
        <dbReference type="SAM" id="Phobius"/>
    </source>
</evidence>
<evidence type="ECO:0000259" key="5">
    <source>
        <dbReference type="SMART" id="SM00563"/>
    </source>
</evidence>
<dbReference type="PANTHER" id="PTHR10983:SF19">
    <property type="entry name" value="PHOSPHOLIPID_GLYCEROL ACYLTRANSFERASE DOMAIN-CONTAINING PROTEIN"/>
    <property type="match status" value="1"/>
</dbReference>
<evidence type="ECO:0000256" key="1">
    <source>
        <dbReference type="ARBA" id="ARBA00008655"/>
    </source>
</evidence>
<dbReference type="InterPro" id="IPR032098">
    <property type="entry name" value="Acyltransf_C"/>
</dbReference>
<reference evidence="6" key="1">
    <citation type="journal article" date="2013" name="Genetics">
        <title>The draft genome and transcriptome of Panagrellus redivivus are shaped by the harsh demands of a free-living lifestyle.</title>
        <authorList>
            <person name="Srinivasan J."/>
            <person name="Dillman A.R."/>
            <person name="Macchietto M.G."/>
            <person name="Heikkinen L."/>
            <person name="Lakso M."/>
            <person name="Fracchia K.M."/>
            <person name="Antoshechkin I."/>
            <person name="Mortazavi A."/>
            <person name="Wong G."/>
            <person name="Sternberg P.W."/>
        </authorList>
    </citation>
    <scope>NUCLEOTIDE SEQUENCE [LARGE SCALE GENOMIC DNA]</scope>
    <source>
        <strain evidence="6">MT8872</strain>
    </source>
</reference>
<keyword evidence="3" id="KW-0012">Acyltransferase</keyword>
<keyword evidence="4" id="KW-1133">Transmembrane helix</keyword>
<proteinExistence type="inferred from homology"/>
<organism evidence="6 7">
    <name type="scientific">Panagrellus redivivus</name>
    <name type="common">Microworm</name>
    <dbReference type="NCBI Taxonomy" id="6233"/>
    <lineage>
        <taxon>Eukaryota</taxon>
        <taxon>Metazoa</taxon>
        <taxon>Ecdysozoa</taxon>
        <taxon>Nematoda</taxon>
        <taxon>Chromadorea</taxon>
        <taxon>Rhabditida</taxon>
        <taxon>Tylenchina</taxon>
        <taxon>Panagrolaimomorpha</taxon>
        <taxon>Panagrolaimoidea</taxon>
        <taxon>Panagrolaimidae</taxon>
        <taxon>Panagrellus</taxon>
    </lineage>
</organism>
<feature type="domain" description="Phospholipid/glycerol acyltransferase" evidence="5">
    <location>
        <begin position="116"/>
        <end position="240"/>
    </location>
</feature>
<dbReference type="PANTHER" id="PTHR10983">
    <property type="entry name" value="1-ACYLGLYCEROL-3-PHOSPHATE ACYLTRANSFERASE-RELATED"/>
    <property type="match status" value="1"/>
</dbReference>
<evidence type="ECO:0000313" key="7">
    <source>
        <dbReference type="WBParaSite" id="Pan_g21333.t1"/>
    </source>
</evidence>
<reference evidence="7" key="2">
    <citation type="submission" date="2020-10" db="UniProtKB">
        <authorList>
            <consortium name="WormBaseParasite"/>
        </authorList>
    </citation>
    <scope>IDENTIFICATION</scope>
</reference>
<evidence type="ECO:0000256" key="3">
    <source>
        <dbReference type="ARBA" id="ARBA00023315"/>
    </source>
</evidence>
<sequence>MNFFVKTNKEKFIDRLIAWVSGLKTMGEPPTLTASSRLDKVRGIGFGIAMLLSAFFGSIFVMMPCTPLIWLQPKWYRRLVDRLVGFWLVMPSGLMEYLFGVRFTVTGDHIDPSHPGIIIMNHRTRLDWLFFWNALFRMDARLLTTEKISLKGILKYLPGAGWAMCSNAYMFLDRSYENDSARIDQLLEYYARVGDIYQLLLFPEGTDKCPKATARSKDYAEKKNIVHYDYVLHPRVTGFTHILRKMREENYVDFIYDVTIAFDDGILQSEVDLVKLGVTSKDVRFDVRKIPIADVPVDDAEVGEWLRNLWAEKEERLRVFYSKPQGERQLDTHEGALTFDLTPKTRLYQLSIIAVWMSLTFTWMYFFFVSNYSFLMAATTIIFYVGLQKMYNGTEMLISQIGLEWRKTQAAKGKLE</sequence>
<feature type="transmembrane region" description="Helical" evidence="4">
    <location>
        <begin position="44"/>
        <end position="71"/>
    </location>
</feature>
<comment type="similarity">
    <text evidence="1">Belongs to the 1-acyl-sn-glycerol-3-phosphate acyltransferase family.</text>
</comment>
<protein>
    <submittedName>
        <fullName evidence="7">PlsC domain-containing protein</fullName>
    </submittedName>
</protein>